<dbReference type="Pfam" id="PF23559">
    <property type="entry name" value="WHD_DRP"/>
    <property type="match status" value="1"/>
</dbReference>
<dbReference type="SUPFAM" id="SSF52058">
    <property type="entry name" value="L domain-like"/>
    <property type="match status" value="2"/>
</dbReference>
<proteinExistence type="predicted"/>
<evidence type="ECO:0000256" key="5">
    <source>
        <dbReference type="ARBA" id="ARBA00022840"/>
    </source>
</evidence>
<dbReference type="InterPro" id="IPR042197">
    <property type="entry name" value="Apaf_helical"/>
</dbReference>
<keyword evidence="2" id="KW-0677">Repeat</keyword>
<dbReference type="GO" id="GO:0006952">
    <property type="term" value="P:defense response"/>
    <property type="evidence" value="ECO:0007669"/>
    <property type="project" value="UniProtKB-KW"/>
</dbReference>
<dbReference type="PANTHER" id="PTHR36766:SF40">
    <property type="entry name" value="DISEASE RESISTANCE PROTEIN RGA3"/>
    <property type="match status" value="1"/>
</dbReference>
<evidence type="ECO:0000256" key="1">
    <source>
        <dbReference type="ARBA" id="ARBA00022614"/>
    </source>
</evidence>
<dbReference type="InterPro" id="IPR027417">
    <property type="entry name" value="P-loop_NTPase"/>
</dbReference>
<dbReference type="GO" id="GO:0051707">
    <property type="term" value="P:response to other organism"/>
    <property type="evidence" value="ECO:0007669"/>
    <property type="project" value="UniProtKB-ARBA"/>
</dbReference>
<feature type="domain" description="R13L1/DRL21-like LRR repeat region" evidence="10">
    <location>
        <begin position="631"/>
        <end position="746"/>
    </location>
</feature>
<sequence>MAEGLLFNMIDKLIGKLGSTVVEGWNMRDDLQKLVENMSEIKAVVLDAEEQQGTNNHQVQLWLENLKDALDDADDVLDDFNTEDLRRQVMTSNKKAKKFCIFFSSSNQLLFSYKMVQKIKELSKRIEALNIDKRSFNFTNRTPEQRVLRQRETHSFIREEEVIGRDKEKKELIELLFNTGNNLKENVSVISIIGIGGLGKTALAQLVYGDKEVQQHFELKKWVCVSDDFDVKGIASKIIESKTSVEIDKVQSILREKVEGIRYLLVLDDNWNEDRDLWLQLMTLLKDGTEGSKIIITARSEKVAKASGPSSIFNLKGLDEKESWRLYSQLTFENFRELENEELVSIGKEIVKKCSGVPLAIRSIGSLMYSMPKKDWSTFKNKDLMKIDEQGDNKILQLIKLSYDHLPFHLKKWFVQSSDESTSLEDIGDKYFMDLVHKSFFQNITEYSFIHDFVTFQMHDIVHDLASFISRNDYLLVNKKGQHIDKQPRHVSFGFELDSSWQVPTSLLNAYNLRTFLLPLHWSSPILYSESLLELSACNSILSSSRRFRVMNLTNTKSTKIPSSIGRMKHLRYLDLSCCDMVEELPSLRHLELDYCHDLTSMPIGIGKMTNLQTLTQFVLDTTSRDKSKTSELGGLNNLRGQLEINGLEHLRHCPTEAKHMNLIGKSHLRRLTLNWKQHIVSDDNEFEKDDIILNHIVLHSNIKALEISGFGGVTLSSSANLYTNLVELELSGCTRLQYFKLSMLHVRHLYMFDLPCLEYIVNDNNSDNSSSFCASLKDIFLFGLTNLKGWCNCSEEEISRGCCHQFNSLESLCISVCCNLVSIPQHTYIREVILREVRETMLPPAVNHSKLESLEIESILNLKSLSGVFQHLGTLCELRILNCEEFDPCNDEDGCYSMKWKELTNLKVLQFIGIPKMKYLPEGLQHITTLQTLRIRNFENLTSIPEWVKSLQVFDIKDCPKVEDQ</sequence>
<keyword evidence="5" id="KW-0067">ATP-binding</keyword>
<keyword evidence="1" id="KW-0433">Leucine-rich repeat</keyword>
<dbReference type="Gene3D" id="3.40.50.300">
    <property type="entry name" value="P-loop containing nucleotide triphosphate hydrolases"/>
    <property type="match status" value="1"/>
</dbReference>
<evidence type="ECO:0000259" key="8">
    <source>
        <dbReference type="Pfam" id="PF18052"/>
    </source>
</evidence>
<evidence type="ECO:0000313" key="11">
    <source>
        <dbReference type="EMBL" id="AES87219.1"/>
    </source>
</evidence>
<dbReference type="GO" id="GO:0043531">
    <property type="term" value="F:ADP binding"/>
    <property type="evidence" value="ECO:0007669"/>
    <property type="project" value="InterPro"/>
</dbReference>
<dbReference type="Gene3D" id="1.20.5.4130">
    <property type="match status" value="1"/>
</dbReference>
<dbReference type="InterPro" id="IPR002182">
    <property type="entry name" value="NB-ARC"/>
</dbReference>
<dbReference type="Pfam" id="PF00931">
    <property type="entry name" value="NB-ARC"/>
    <property type="match status" value="1"/>
</dbReference>
<gene>
    <name evidence="11" type="ordered locus">MTR_4g022960</name>
</gene>
<dbReference type="eggNOG" id="KOG4658">
    <property type="taxonomic scope" value="Eukaryota"/>
</dbReference>
<evidence type="ECO:0000256" key="4">
    <source>
        <dbReference type="ARBA" id="ARBA00022821"/>
    </source>
</evidence>
<evidence type="ECO:0000313" key="13">
    <source>
        <dbReference type="Proteomes" id="UP000002051"/>
    </source>
</evidence>
<feature type="domain" description="Disease resistance protein winged helix" evidence="9">
    <location>
        <begin position="414"/>
        <end position="466"/>
    </location>
</feature>
<keyword evidence="3" id="KW-0547">Nucleotide-binding</keyword>
<dbReference type="AlphaFoldDB" id="G7JVR7"/>
<dbReference type="InterPro" id="IPR032675">
    <property type="entry name" value="LRR_dom_sf"/>
</dbReference>
<dbReference type="GO" id="GO:0005524">
    <property type="term" value="F:ATP binding"/>
    <property type="evidence" value="ECO:0007669"/>
    <property type="project" value="UniProtKB-KW"/>
</dbReference>
<dbReference type="HOGENOM" id="CLU_000837_8_8_1"/>
<evidence type="ECO:0000259" key="9">
    <source>
        <dbReference type="Pfam" id="PF23559"/>
    </source>
</evidence>
<dbReference type="Pfam" id="PF18052">
    <property type="entry name" value="Rx_N"/>
    <property type="match status" value="1"/>
</dbReference>
<dbReference type="Gene3D" id="3.80.10.10">
    <property type="entry name" value="Ribonuclease Inhibitor"/>
    <property type="match status" value="3"/>
</dbReference>
<dbReference type="Proteomes" id="UP000002051">
    <property type="component" value="Chromosome 4"/>
</dbReference>
<dbReference type="InterPro" id="IPR041118">
    <property type="entry name" value="Rx_N"/>
</dbReference>
<dbReference type="Gene3D" id="1.10.8.430">
    <property type="entry name" value="Helical domain of apoptotic protease-activating factors"/>
    <property type="match status" value="1"/>
</dbReference>
<reference evidence="11 13" key="1">
    <citation type="journal article" date="2011" name="Nature">
        <title>The Medicago genome provides insight into the evolution of rhizobial symbioses.</title>
        <authorList>
            <person name="Young N.D."/>
            <person name="Debelle F."/>
            <person name="Oldroyd G.E."/>
            <person name="Geurts R."/>
            <person name="Cannon S.B."/>
            <person name="Udvardi M.K."/>
            <person name="Benedito V.A."/>
            <person name="Mayer K.F."/>
            <person name="Gouzy J."/>
            <person name="Schoof H."/>
            <person name="Van de Peer Y."/>
            <person name="Proost S."/>
            <person name="Cook D.R."/>
            <person name="Meyers B.C."/>
            <person name="Spannagl M."/>
            <person name="Cheung F."/>
            <person name="De Mita S."/>
            <person name="Krishnakumar V."/>
            <person name="Gundlach H."/>
            <person name="Zhou S."/>
            <person name="Mudge J."/>
            <person name="Bharti A.K."/>
            <person name="Murray J.D."/>
            <person name="Naoumkina M.A."/>
            <person name="Rosen B."/>
            <person name="Silverstein K.A."/>
            <person name="Tang H."/>
            <person name="Rombauts S."/>
            <person name="Zhao P.X."/>
            <person name="Zhou P."/>
            <person name="Barbe V."/>
            <person name="Bardou P."/>
            <person name="Bechner M."/>
            <person name="Bellec A."/>
            <person name="Berger A."/>
            <person name="Berges H."/>
            <person name="Bidwell S."/>
            <person name="Bisseling T."/>
            <person name="Choisne N."/>
            <person name="Couloux A."/>
            <person name="Denny R."/>
            <person name="Deshpande S."/>
            <person name="Dai X."/>
            <person name="Doyle J.J."/>
            <person name="Dudez A.M."/>
            <person name="Farmer A.D."/>
            <person name="Fouteau S."/>
            <person name="Franken C."/>
            <person name="Gibelin C."/>
            <person name="Gish J."/>
            <person name="Goldstein S."/>
            <person name="Gonzalez A.J."/>
            <person name="Green P.J."/>
            <person name="Hallab A."/>
            <person name="Hartog M."/>
            <person name="Hua A."/>
            <person name="Humphray S.J."/>
            <person name="Jeong D.H."/>
            <person name="Jing Y."/>
            <person name="Jocker A."/>
            <person name="Kenton S.M."/>
            <person name="Kim D.J."/>
            <person name="Klee K."/>
            <person name="Lai H."/>
            <person name="Lang C."/>
            <person name="Lin S."/>
            <person name="Macmil S.L."/>
            <person name="Magdelenat G."/>
            <person name="Matthews L."/>
            <person name="McCorrison J."/>
            <person name="Monaghan E.L."/>
            <person name="Mun J.H."/>
            <person name="Najar F.Z."/>
            <person name="Nicholson C."/>
            <person name="Noirot C."/>
            <person name="O'Bleness M."/>
            <person name="Paule C.R."/>
            <person name="Poulain J."/>
            <person name="Prion F."/>
            <person name="Qin B."/>
            <person name="Qu C."/>
            <person name="Retzel E.F."/>
            <person name="Riddle C."/>
            <person name="Sallet E."/>
            <person name="Samain S."/>
            <person name="Samson N."/>
            <person name="Sanders I."/>
            <person name="Saurat O."/>
            <person name="Scarpelli C."/>
            <person name="Schiex T."/>
            <person name="Segurens B."/>
            <person name="Severin A.J."/>
            <person name="Sherrier D.J."/>
            <person name="Shi R."/>
            <person name="Sims S."/>
            <person name="Singer S.R."/>
            <person name="Sinharoy S."/>
            <person name="Sterck L."/>
            <person name="Viollet A."/>
            <person name="Wang B.B."/>
            <person name="Wang K."/>
            <person name="Wang M."/>
            <person name="Wang X."/>
            <person name="Warfsmann J."/>
            <person name="Weissenbach J."/>
            <person name="White D.D."/>
            <person name="White J.D."/>
            <person name="Wiley G.B."/>
            <person name="Wincker P."/>
            <person name="Xing Y."/>
            <person name="Yang L."/>
            <person name="Yao Z."/>
            <person name="Ying F."/>
            <person name="Zhai J."/>
            <person name="Zhou L."/>
            <person name="Zuber A."/>
            <person name="Denarie J."/>
            <person name="Dixon R.A."/>
            <person name="May G.D."/>
            <person name="Schwartz D.C."/>
            <person name="Rogers J."/>
            <person name="Quetier F."/>
            <person name="Town C.D."/>
            <person name="Roe B.A."/>
        </authorList>
    </citation>
    <scope>NUCLEOTIDE SEQUENCE [LARGE SCALE GENOMIC DNA]</scope>
    <source>
        <strain evidence="11">A17</strain>
        <strain evidence="12 13">cv. Jemalong A17</strain>
    </source>
</reference>
<evidence type="ECO:0000256" key="3">
    <source>
        <dbReference type="ARBA" id="ARBA00022741"/>
    </source>
</evidence>
<dbReference type="EMBL" id="CM001220">
    <property type="protein sequence ID" value="AES87219.1"/>
    <property type="molecule type" value="Genomic_DNA"/>
</dbReference>
<evidence type="ECO:0000256" key="6">
    <source>
        <dbReference type="SAM" id="Coils"/>
    </source>
</evidence>
<keyword evidence="6" id="KW-0175">Coiled coil</keyword>
<organism evidence="11 13">
    <name type="scientific">Medicago truncatula</name>
    <name type="common">Barrel medic</name>
    <name type="synonym">Medicago tribuloides</name>
    <dbReference type="NCBI Taxonomy" id="3880"/>
    <lineage>
        <taxon>Eukaryota</taxon>
        <taxon>Viridiplantae</taxon>
        <taxon>Streptophyta</taxon>
        <taxon>Embryophyta</taxon>
        <taxon>Tracheophyta</taxon>
        <taxon>Spermatophyta</taxon>
        <taxon>Magnoliopsida</taxon>
        <taxon>eudicotyledons</taxon>
        <taxon>Gunneridae</taxon>
        <taxon>Pentapetalae</taxon>
        <taxon>rosids</taxon>
        <taxon>fabids</taxon>
        <taxon>Fabales</taxon>
        <taxon>Fabaceae</taxon>
        <taxon>Papilionoideae</taxon>
        <taxon>50 kb inversion clade</taxon>
        <taxon>NPAAA clade</taxon>
        <taxon>Hologalegina</taxon>
        <taxon>IRL clade</taxon>
        <taxon>Trifolieae</taxon>
        <taxon>Medicago</taxon>
    </lineage>
</organism>
<dbReference type="OMA" id="IVKNCAG"/>
<dbReference type="SUPFAM" id="SSF52540">
    <property type="entry name" value="P-loop containing nucleoside triphosphate hydrolases"/>
    <property type="match status" value="1"/>
</dbReference>
<dbReference type="PANTHER" id="PTHR36766">
    <property type="entry name" value="PLANT BROAD-SPECTRUM MILDEW RESISTANCE PROTEIN RPW8"/>
    <property type="match status" value="1"/>
</dbReference>
<keyword evidence="4" id="KW-0611">Plant defense</keyword>
<dbReference type="InterPro" id="IPR056789">
    <property type="entry name" value="LRR_R13L1-DRL21"/>
</dbReference>
<evidence type="ECO:0000256" key="2">
    <source>
        <dbReference type="ARBA" id="ARBA00022737"/>
    </source>
</evidence>
<dbReference type="Pfam" id="PF25019">
    <property type="entry name" value="LRR_R13L1-DRL21"/>
    <property type="match status" value="1"/>
</dbReference>
<dbReference type="PRINTS" id="PR00364">
    <property type="entry name" value="DISEASERSIST"/>
</dbReference>
<evidence type="ECO:0000259" key="10">
    <source>
        <dbReference type="Pfam" id="PF25019"/>
    </source>
</evidence>
<evidence type="ECO:0000259" key="7">
    <source>
        <dbReference type="Pfam" id="PF00931"/>
    </source>
</evidence>
<evidence type="ECO:0000313" key="12">
    <source>
        <dbReference type="EnsemblPlants" id="AES87219"/>
    </source>
</evidence>
<reference evidence="12" key="3">
    <citation type="submission" date="2015-04" db="UniProtKB">
        <authorList>
            <consortium name="EnsemblPlants"/>
        </authorList>
    </citation>
    <scope>IDENTIFICATION</scope>
    <source>
        <strain evidence="12">cv. Jemalong A17</strain>
    </source>
</reference>
<feature type="domain" description="Disease resistance N-terminal" evidence="8">
    <location>
        <begin position="10"/>
        <end position="95"/>
    </location>
</feature>
<feature type="coiled-coil region" evidence="6">
    <location>
        <begin position="31"/>
        <end position="83"/>
    </location>
</feature>
<dbReference type="PaxDb" id="3880-AES87219"/>
<accession>G7JVR7</accession>
<keyword evidence="13" id="KW-1185">Reference proteome</keyword>
<feature type="domain" description="NB-ARC" evidence="7">
    <location>
        <begin position="169"/>
        <end position="334"/>
    </location>
</feature>
<dbReference type="InterPro" id="IPR058922">
    <property type="entry name" value="WHD_DRP"/>
</dbReference>
<name>G7JVR7_MEDTR</name>
<protein>
    <submittedName>
        <fullName evidence="11">NBS-LRR type disease resistance protein</fullName>
    </submittedName>
</protein>
<dbReference type="EnsemblPlants" id="AES87219">
    <property type="protein sequence ID" value="AES87219"/>
    <property type="gene ID" value="MTR_4g022960"/>
</dbReference>
<reference evidence="11 13" key="2">
    <citation type="journal article" date="2014" name="BMC Genomics">
        <title>An improved genome release (version Mt4.0) for the model legume Medicago truncatula.</title>
        <authorList>
            <person name="Tang H."/>
            <person name="Krishnakumar V."/>
            <person name="Bidwell S."/>
            <person name="Rosen B."/>
            <person name="Chan A."/>
            <person name="Zhou S."/>
            <person name="Gentzbittel L."/>
            <person name="Childs K.L."/>
            <person name="Yandell M."/>
            <person name="Gundlach H."/>
            <person name="Mayer K.F."/>
            <person name="Schwartz D.C."/>
            <person name="Town C.D."/>
        </authorList>
    </citation>
    <scope>GENOME REANNOTATION</scope>
    <source>
        <strain evidence="12 13">cv. Jemalong A17</strain>
    </source>
</reference>